<evidence type="ECO:0000256" key="2">
    <source>
        <dbReference type="ARBA" id="ARBA00005364"/>
    </source>
</evidence>
<evidence type="ECO:0000256" key="6">
    <source>
        <dbReference type="ARBA" id="ARBA00023136"/>
    </source>
</evidence>
<comment type="similarity">
    <text evidence="2">Belongs to the Ca(2+):cation antiporter (CaCA) (TC 2.A.19) family. SLC24A subfamily.</text>
</comment>
<dbReference type="InterPro" id="IPR004837">
    <property type="entry name" value="NaCa_Exmemb"/>
</dbReference>
<feature type="transmembrane region" description="Helical" evidence="8">
    <location>
        <begin position="211"/>
        <end position="231"/>
    </location>
</feature>
<name>A0AAV5A0Z4_9AGAM</name>
<dbReference type="GO" id="GO:0005886">
    <property type="term" value="C:plasma membrane"/>
    <property type="evidence" value="ECO:0007669"/>
    <property type="project" value="TreeGrafter"/>
</dbReference>
<protein>
    <recommendedName>
        <fullName evidence="9">Sodium/calcium exchanger membrane region domain-containing protein</fullName>
    </recommendedName>
</protein>
<feature type="transmembrane region" description="Helical" evidence="8">
    <location>
        <begin position="73"/>
        <end position="96"/>
    </location>
</feature>
<feature type="transmembrane region" description="Helical" evidence="8">
    <location>
        <begin position="46"/>
        <end position="67"/>
    </location>
</feature>
<keyword evidence="11" id="KW-1185">Reference proteome</keyword>
<feature type="transmembrane region" description="Helical" evidence="8">
    <location>
        <begin position="135"/>
        <end position="156"/>
    </location>
</feature>
<dbReference type="PANTHER" id="PTHR10846">
    <property type="entry name" value="SODIUM/POTASSIUM/CALCIUM EXCHANGER"/>
    <property type="match status" value="1"/>
</dbReference>
<evidence type="ECO:0000313" key="10">
    <source>
        <dbReference type="EMBL" id="GJJ07252.1"/>
    </source>
</evidence>
<dbReference type="InterPro" id="IPR044880">
    <property type="entry name" value="NCX_ion-bd_dom_sf"/>
</dbReference>
<keyword evidence="3" id="KW-0813">Transport</keyword>
<organism evidence="10 11">
    <name type="scientific">Clathrus columnatus</name>
    <dbReference type="NCBI Taxonomy" id="1419009"/>
    <lineage>
        <taxon>Eukaryota</taxon>
        <taxon>Fungi</taxon>
        <taxon>Dikarya</taxon>
        <taxon>Basidiomycota</taxon>
        <taxon>Agaricomycotina</taxon>
        <taxon>Agaricomycetes</taxon>
        <taxon>Phallomycetidae</taxon>
        <taxon>Phallales</taxon>
        <taxon>Clathraceae</taxon>
        <taxon>Clathrus</taxon>
    </lineage>
</organism>
<dbReference type="Proteomes" id="UP001050691">
    <property type="component" value="Unassembled WGS sequence"/>
</dbReference>
<dbReference type="EMBL" id="BPWL01000002">
    <property type="protein sequence ID" value="GJJ07252.1"/>
    <property type="molecule type" value="Genomic_DNA"/>
</dbReference>
<dbReference type="AlphaFoldDB" id="A0AAV5A0Z4"/>
<dbReference type="GO" id="GO:0005262">
    <property type="term" value="F:calcium channel activity"/>
    <property type="evidence" value="ECO:0007669"/>
    <property type="project" value="TreeGrafter"/>
</dbReference>
<feature type="transmembrane region" description="Helical" evidence="8">
    <location>
        <begin position="6"/>
        <end position="25"/>
    </location>
</feature>
<feature type="transmembrane region" description="Helical" evidence="8">
    <location>
        <begin position="237"/>
        <end position="256"/>
    </location>
</feature>
<reference evidence="10" key="1">
    <citation type="submission" date="2021-10" db="EMBL/GenBank/DDBJ databases">
        <title>De novo Genome Assembly of Clathrus columnatus (Basidiomycota, Fungi) Using Illumina and Nanopore Sequence Data.</title>
        <authorList>
            <person name="Ogiso-Tanaka E."/>
            <person name="Itagaki H."/>
            <person name="Hosoya T."/>
            <person name="Hosaka K."/>
        </authorList>
    </citation>
    <scope>NUCLEOTIDE SEQUENCE</scope>
    <source>
        <strain evidence="10">MO-923</strain>
    </source>
</reference>
<evidence type="ECO:0000256" key="4">
    <source>
        <dbReference type="ARBA" id="ARBA00022692"/>
    </source>
</evidence>
<feature type="transmembrane region" description="Helical" evidence="8">
    <location>
        <begin position="277"/>
        <end position="301"/>
    </location>
</feature>
<feature type="transmembrane region" description="Helical" evidence="8">
    <location>
        <begin position="108"/>
        <end position="129"/>
    </location>
</feature>
<keyword evidence="6 8" id="KW-0472">Membrane</keyword>
<keyword evidence="4 8" id="KW-0812">Transmembrane</keyword>
<dbReference type="Pfam" id="PF01699">
    <property type="entry name" value="Na_Ca_ex"/>
    <property type="match status" value="2"/>
</dbReference>
<evidence type="ECO:0000313" key="11">
    <source>
        <dbReference type="Proteomes" id="UP001050691"/>
    </source>
</evidence>
<comment type="caution">
    <text evidence="10">The sequence shown here is derived from an EMBL/GenBank/DDBJ whole genome shotgun (WGS) entry which is preliminary data.</text>
</comment>
<gene>
    <name evidence="10" type="ORF">Clacol_001452</name>
</gene>
<sequence length="347" mass="36617">MSIDFDVVLFNVSAFICAVFVLDYGADKFVDHTVILAKKLKLSETLIALLTAGAEWEELVVVIAAVLQGKPALAIGNVVGSCISNILGAFSLGLLFRPIEKFDKSARIYALVHLIVTVSVGICLITPGPAKMGKIGGGVLISTFVLYTASIGWGIYRGFVTPPDHEDIDSNSDVESVESIPPNTSPGTSSTDNLLAHAAAFSQKQGERSSIYHMFQIVLGFVALSISGYVLSHAASTLASTFNLSETVVGLTILAVSTTLPEKFVAFMSGWRGHSGILVATTAGSNTFLLTLCIGVALFGTVNVRESLRAGEVGYLIGSAAAFTAMNLPFGDDRKSNRHALILILNS</sequence>
<dbReference type="PANTHER" id="PTHR10846:SF8">
    <property type="entry name" value="INNER MEMBRANE PROTEIN YRBG"/>
    <property type="match status" value="1"/>
</dbReference>
<feature type="region of interest" description="Disordered" evidence="7">
    <location>
        <begin position="168"/>
        <end position="189"/>
    </location>
</feature>
<keyword evidence="5 8" id="KW-1133">Transmembrane helix</keyword>
<evidence type="ECO:0000256" key="8">
    <source>
        <dbReference type="SAM" id="Phobius"/>
    </source>
</evidence>
<evidence type="ECO:0000259" key="9">
    <source>
        <dbReference type="Pfam" id="PF01699"/>
    </source>
</evidence>
<accession>A0AAV5A0Z4</accession>
<dbReference type="GO" id="GO:0008273">
    <property type="term" value="F:calcium, potassium:sodium antiporter activity"/>
    <property type="evidence" value="ECO:0007669"/>
    <property type="project" value="TreeGrafter"/>
</dbReference>
<proteinExistence type="inferred from homology"/>
<keyword evidence="3" id="KW-0050">Antiport</keyword>
<feature type="domain" description="Sodium/calcium exchanger membrane region" evidence="9">
    <location>
        <begin position="214"/>
        <end position="328"/>
    </location>
</feature>
<evidence type="ECO:0000256" key="5">
    <source>
        <dbReference type="ARBA" id="ARBA00022989"/>
    </source>
</evidence>
<dbReference type="GO" id="GO:0006874">
    <property type="term" value="P:intracellular calcium ion homeostasis"/>
    <property type="evidence" value="ECO:0007669"/>
    <property type="project" value="TreeGrafter"/>
</dbReference>
<evidence type="ECO:0000256" key="1">
    <source>
        <dbReference type="ARBA" id="ARBA00004141"/>
    </source>
</evidence>
<dbReference type="InterPro" id="IPR004481">
    <property type="entry name" value="K/Na/Ca-exchanger"/>
</dbReference>
<comment type="subcellular location">
    <subcellularLocation>
        <location evidence="1">Membrane</location>
        <topology evidence="1">Multi-pass membrane protein</topology>
    </subcellularLocation>
</comment>
<evidence type="ECO:0000256" key="7">
    <source>
        <dbReference type="SAM" id="MobiDB-lite"/>
    </source>
</evidence>
<dbReference type="Gene3D" id="1.20.1420.30">
    <property type="entry name" value="NCX, central ion-binding region"/>
    <property type="match status" value="2"/>
</dbReference>
<feature type="domain" description="Sodium/calcium exchanger membrane region" evidence="9">
    <location>
        <begin position="13"/>
        <end position="149"/>
    </location>
</feature>
<evidence type="ECO:0000256" key="3">
    <source>
        <dbReference type="ARBA" id="ARBA00022449"/>
    </source>
</evidence>